<keyword evidence="1" id="KW-0472">Membrane</keyword>
<sequence length="322" mass="35445">MDTAASENEVRLRKGTSLNERLVLAGIAAILCLIALPGLAHLANDQWLGIAALFALLFGCLLLSAALFDRNVVWIITSGEILIGEQRPFGKLHRRLIRDDEIAGMRLRKSIGKSVEFALVVETESGDTLTSPPLPDVTQVQKTTLQVAWLLQLPAPELAENPLDAANPRIRLGKPISSKRIRAYRALVVLFACSLSLPFVYALWSGKLSTLGIAVWSLGAIMAFVLIRHLYRTSAFWIVRDGAIRFERLSLKGTIETDTVSDDDVERIDIESGGRRGSHYVIAIRLRTGRKIRSPVLVGKEQTRAVRAEIARRLALNPSDVG</sequence>
<feature type="transmembrane region" description="Helical" evidence="1">
    <location>
        <begin position="183"/>
        <end position="204"/>
    </location>
</feature>
<dbReference type="RefSeq" id="WP_334488656.1">
    <property type="nucleotide sequence ID" value="NZ_JAZHRV010000001.1"/>
</dbReference>
<organism evidence="2 3">
    <name type="scientific">Bradyrhizobium algeriense</name>
    <dbReference type="NCBI Taxonomy" id="634784"/>
    <lineage>
        <taxon>Bacteria</taxon>
        <taxon>Pseudomonadati</taxon>
        <taxon>Pseudomonadota</taxon>
        <taxon>Alphaproteobacteria</taxon>
        <taxon>Hyphomicrobiales</taxon>
        <taxon>Nitrobacteraceae</taxon>
        <taxon>Bradyrhizobium</taxon>
    </lineage>
</organism>
<evidence type="ECO:0000313" key="2">
    <source>
        <dbReference type="EMBL" id="MEH2559982.1"/>
    </source>
</evidence>
<protein>
    <recommendedName>
        <fullName evidence="4">PH domain-containing protein</fullName>
    </recommendedName>
</protein>
<accession>A0ABU8BN51</accession>
<proteinExistence type="predicted"/>
<keyword evidence="3" id="KW-1185">Reference proteome</keyword>
<evidence type="ECO:0000256" key="1">
    <source>
        <dbReference type="SAM" id="Phobius"/>
    </source>
</evidence>
<feature type="transmembrane region" description="Helical" evidence="1">
    <location>
        <begin position="21"/>
        <end position="40"/>
    </location>
</feature>
<keyword evidence="1" id="KW-0812">Transmembrane</keyword>
<keyword evidence="1" id="KW-1133">Transmembrane helix</keyword>
<reference evidence="2 3" key="1">
    <citation type="submission" date="2024-02" db="EMBL/GenBank/DDBJ databases">
        <title>Adaptive strategies in a cosmopolitan and abundant soil bacterium.</title>
        <authorList>
            <person name="Carini P."/>
        </authorList>
    </citation>
    <scope>NUCLEOTIDE SEQUENCE [LARGE SCALE GENOMIC DNA]</scope>
    <source>
        <strain evidence="2 3">AZCC 1608</strain>
    </source>
</reference>
<comment type="caution">
    <text evidence="2">The sequence shown here is derived from an EMBL/GenBank/DDBJ whole genome shotgun (WGS) entry which is preliminary data.</text>
</comment>
<feature type="transmembrane region" description="Helical" evidence="1">
    <location>
        <begin position="46"/>
        <end position="68"/>
    </location>
</feature>
<name>A0ABU8BN51_9BRAD</name>
<gene>
    <name evidence="2" type="ORF">V1286_007511</name>
</gene>
<dbReference type="EMBL" id="JAZHRV010000001">
    <property type="protein sequence ID" value="MEH2559982.1"/>
    <property type="molecule type" value="Genomic_DNA"/>
</dbReference>
<dbReference type="Proteomes" id="UP001364224">
    <property type="component" value="Unassembled WGS sequence"/>
</dbReference>
<feature type="transmembrane region" description="Helical" evidence="1">
    <location>
        <begin position="210"/>
        <end position="231"/>
    </location>
</feature>
<evidence type="ECO:0008006" key="4">
    <source>
        <dbReference type="Google" id="ProtNLM"/>
    </source>
</evidence>
<evidence type="ECO:0000313" key="3">
    <source>
        <dbReference type="Proteomes" id="UP001364224"/>
    </source>
</evidence>